<dbReference type="OrthoDB" id="9802264at2"/>
<dbReference type="AlphaFoldDB" id="A0A1I4C105"/>
<dbReference type="SMART" id="SM00382">
    <property type="entry name" value="AAA"/>
    <property type="match status" value="1"/>
</dbReference>
<name>A0A1I4C105_9GAMM</name>
<evidence type="ECO:0000256" key="2">
    <source>
        <dbReference type="ARBA" id="ARBA00022840"/>
    </source>
</evidence>
<reference evidence="5" key="1">
    <citation type="submission" date="2016-10" db="EMBL/GenBank/DDBJ databases">
        <authorList>
            <person name="Varghese N."/>
            <person name="Submissions S."/>
        </authorList>
    </citation>
    <scope>NUCLEOTIDE SEQUENCE [LARGE SCALE GENOMIC DNA]</scope>
    <source>
        <strain evidence="5">DSM 11578</strain>
    </source>
</reference>
<evidence type="ECO:0000259" key="3">
    <source>
        <dbReference type="PROSITE" id="PS50893"/>
    </source>
</evidence>
<proteinExistence type="predicted"/>
<evidence type="ECO:0000313" key="5">
    <source>
        <dbReference type="Proteomes" id="UP000198924"/>
    </source>
</evidence>
<evidence type="ECO:0000256" key="1">
    <source>
        <dbReference type="ARBA" id="ARBA00022741"/>
    </source>
</evidence>
<dbReference type="InterPro" id="IPR003593">
    <property type="entry name" value="AAA+_ATPase"/>
</dbReference>
<dbReference type="EMBL" id="FOSH01000023">
    <property type="protein sequence ID" value="SFK74310.1"/>
    <property type="molecule type" value="Genomic_DNA"/>
</dbReference>
<keyword evidence="5" id="KW-1185">Reference proteome</keyword>
<dbReference type="STRING" id="45496.SAMN04488079_1236"/>
<protein>
    <submittedName>
        <fullName evidence="4">Putative ABC transport system ATP-binding protein</fullName>
    </submittedName>
</protein>
<keyword evidence="2 4" id="KW-0067">ATP-binding</keyword>
<dbReference type="PANTHER" id="PTHR24220:SF611">
    <property type="entry name" value="ATP-BINDING COMPONENT OF ABC TRANSPORTER-RELATED"/>
    <property type="match status" value="1"/>
</dbReference>
<gene>
    <name evidence="4" type="ORF">SAMN04488079_1236</name>
</gene>
<dbReference type="InterPro" id="IPR003439">
    <property type="entry name" value="ABC_transporter-like_ATP-bd"/>
</dbReference>
<dbReference type="InterPro" id="IPR015854">
    <property type="entry name" value="ABC_transpr_LolD-like"/>
</dbReference>
<dbReference type="Gene3D" id="3.40.50.300">
    <property type="entry name" value="P-loop containing nucleotide triphosphate hydrolases"/>
    <property type="match status" value="1"/>
</dbReference>
<sequence length="219" mass="24931">MTVSVKNLQFQYKANAKPTLSIPEWQIPTGASVFIYGPSGHGKSTLLNILAGILPCKQSEIEMGGQRLDKMSARQRDRFRARHIGYVFQQFNLINYLNIIDNIKLAADVAHKKVSRHDITQLLTALQIPESVWQHPAAQLSIGQQQRVAIARALIKQPDFLLVDEPTSSLDKNNRDAFMQLLMRHCEDRDVTLLFVSHDEQLQRFFEHSVSLESLNQVN</sequence>
<dbReference type="GO" id="GO:0005524">
    <property type="term" value="F:ATP binding"/>
    <property type="evidence" value="ECO:0007669"/>
    <property type="project" value="UniProtKB-KW"/>
</dbReference>
<dbReference type="InterPro" id="IPR027417">
    <property type="entry name" value="P-loop_NTPase"/>
</dbReference>
<dbReference type="Pfam" id="PF00005">
    <property type="entry name" value="ABC_tran"/>
    <property type="match status" value="1"/>
</dbReference>
<dbReference type="PROSITE" id="PS50893">
    <property type="entry name" value="ABC_TRANSPORTER_2"/>
    <property type="match status" value="1"/>
</dbReference>
<evidence type="ECO:0000313" key="4">
    <source>
        <dbReference type="EMBL" id="SFK74310.1"/>
    </source>
</evidence>
<organism evidence="4 5">
    <name type="scientific">Methylophaga sulfidovorans</name>
    <dbReference type="NCBI Taxonomy" id="45496"/>
    <lineage>
        <taxon>Bacteria</taxon>
        <taxon>Pseudomonadati</taxon>
        <taxon>Pseudomonadota</taxon>
        <taxon>Gammaproteobacteria</taxon>
        <taxon>Thiotrichales</taxon>
        <taxon>Piscirickettsiaceae</taxon>
        <taxon>Methylophaga</taxon>
    </lineage>
</organism>
<dbReference type="Proteomes" id="UP000198924">
    <property type="component" value="Unassembled WGS sequence"/>
</dbReference>
<dbReference type="GO" id="GO:0022857">
    <property type="term" value="F:transmembrane transporter activity"/>
    <property type="evidence" value="ECO:0007669"/>
    <property type="project" value="TreeGrafter"/>
</dbReference>
<accession>A0A1I4C105</accession>
<keyword evidence="1" id="KW-0547">Nucleotide-binding</keyword>
<dbReference type="GO" id="GO:0016887">
    <property type="term" value="F:ATP hydrolysis activity"/>
    <property type="evidence" value="ECO:0007669"/>
    <property type="project" value="InterPro"/>
</dbReference>
<dbReference type="GO" id="GO:0005886">
    <property type="term" value="C:plasma membrane"/>
    <property type="evidence" value="ECO:0007669"/>
    <property type="project" value="TreeGrafter"/>
</dbReference>
<dbReference type="PANTHER" id="PTHR24220">
    <property type="entry name" value="IMPORT ATP-BINDING PROTEIN"/>
    <property type="match status" value="1"/>
</dbReference>
<dbReference type="RefSeq" id="WP_091716004.1">
    <property type="nucleotide sequence ID" value="NZ_FOSH01000023.1"/>
</dbReference>
<feature type="domain" description="ABC transporter" evidence="3">
    <location>
        <begin position="3"/>
        <end position="218"/>
    </location>
</feature>
<dbReference type="SUPFAM" id="SSF52540">
    <property type="entry name" value="P-loop containing nucleoside triphosphate hydrolases"/>
    <property type="match status" value="1"/>
</dbReference>